<dbReference type="Proteomes" id="UP000002357">
    <property type="component" value="Chromosome"/>
</dbReference>
<proteinExistence type="inferred from homology"/>
<accession>E2PVH7</accession>
<dbReference type="GO" id="GO:0003684">
    <property type="term" value="F:damaged DNA binding"/>
    <property type="evidence" value="ECO:0007669"/>
    <property type="project" value="InterPro"/>
</dbReference>
<dbReference type="InterPro" id="IPR017961">
    <property type="entry name" value="DNA_pol_Y-fam_little_finger"/>
</dbReference>
<dbReference type="PROSITE" id="PS50173">
    <property type="entry name" value="UMUC"/>
    <property type="match status" value="1"/>
</dbReference>
<dbReference type="InterPro" id="IPR053848">
    <property type="entry name" value="IMS_HHH_1"/>
</dbReference>
<dbReference type="RefSeq" id="WP_003961063.1">
    <property type="nucleotide sequence ID" value="NZ_CM000913.1"/>
</dbReference>
<dbReference type="EC" id="2.7.7.7" evidence="6"/>
<dbReference type="PANTHER" id="PTHR35369:SF2">
    <property type="entry name" value="BLR3025 PROTEIN"/>
    <property type="match status" value="1"/>
</dbReference>
<feature type="domain" description="UmuC" evidence="5">
    <location>
        <begin position="36"/>
        <end position="139"/>
    </location>
</feature>
<dbReference type="STRING" id="1901.BB341_14445"/>
<dbReference type="EMBL" id="CM000913">
    <property type="protein sequence ID" value="EFG07891.1"/>
    <property type="molecule type" value="Genomic_DNA"/>
</dbReference>
<dbReference type="InterPro" id="IPR050356">
    <property type="entry name" value="SulA_CellDiv_inhibitor"/>
</dbReference>
<feature type="region of interest" description="Disordered" evidence="4">
    <location>
        <begin position="306"/>
        <end position="346"/>
    </location>
</feature>
<dbReference type="AlphaFoldDB" id="E2PVH7"/>
<dbReference type="SUPFAM" id="SSF100879">
    <property type="entry name" value="Lesion bypass DNA polymerase (Y-family), little finger domain"/>
    <property type="match status" value="1"/>
</dbReference>
<dbReference type="SUPFAM" id="SSF56672">
    <property type="entry name" value="DNA/RNA polymerases"/>
    <property type="match status" value="1"/>
</dbReference>
<dbReference type="eggNOG" id="COG0389">
    <property type="taxonomic scope" value="Bacteria"/>
</dbReference>
<dbReference type="InterPro" id="IPR043128">
    <property type="entry name" value="Rev_trsase/Diguanyl_cyclase"/>
</dbReference>
<dbReference type="GeneID" id="93730636"/>
<evidence type="ECO:0000256" key="1">
    <source>
        <dbReference type="ARBA" id="ARBA00010945"/>
    </source>
</evidence>
<evidence type="ECO:0000256" key="2">
    <source>
        <dbReference type="ARBA" id="ARBA00022763"/>
    </source>
</evidence>
<feature type="compositionally biased region" description="Acidic residues" evidence="4">
    <location>
        <begin position="310"/>
        <end position="330"/>
    </location>
</feature>
<evidence type="ECO:0000259" key="5">
    <source>
        <dbReference type="PROSITE" id="PS50173"/>
    </source>
</evidence>
<dbReference type="InterPro" id="IPR001126">
    <property type="entry name" value="UmuC"/>
</dbReference>
<dbReference type="Gene3D" id="1.10.150.20">
    <property type="entry name" value="5' to 3' exonuclease, C-terminal subdomain"/>
    <property type="match status" value="1"/>
</dbReference>
<sequence>MPTGPAPGPAGRQVLHVHFHFRPPVPEDDGSGAYGRLLDLLREVTPRVQALPPADADCEVTGGPRAFDGDPGALARLIRTRALTFHGVVTSIGCAENRTLAAMAADAAGPGRTVLIPRHPEAVAGFLRPRPVTALPGVGPATARLLVHHGLRTVGAVADTPLPTLRRLLGAAEGQRLSERAHGVDHRPVSPGEPPAFRTAGHAFARDELDPGRRRRAVAALAERIGGRLRSDGRIAGRLTLTVRYADGSTTARDRALPEPSHSGPVLVSAACSLYESLGLQRARVRGLSLRAGELLPEAYAATQLGFDFPDGDGDGGGDGGEDGGGDEEGGGATVDGPADATGGGP</sequence>
<dbReference type="GO" id="GO:0006281">
    <property type="term" value="P:DNA repair"/>
    <property type="evidence" value="ECO:0007669"/>
    <property type="project" value="InterPro"/>
</dbReference>
<gene>
    <name evidence="6" type="ORF">SCLAV_2818</name>
</gene>
<reference evidence="6 7" key="1">
    <citation type="journal article" date="2010" name="Genome Biol. Evol.">
        <title>The sequence of a 1.8-mb bacterial linear plasmid reveals a rich evolutionary reservoir of secondary metabolic pathways.</title>
        <authorList>
            <person name="Medema M.H."/>
            <person name="Trefzer A."/>
            <person name="Kovalchuk A."/>
            <person name="van den Berg M."/>
            <person name="Mueller U."/>
            <person name="Heijne W."/>
            <person name="Wu L."/>
            <person name="Alam M.T."/>
            <person name="Ronning C.M."/>
            <person name="Nierman W.C."/>
            <person name="Bovenberg R.A.L."/>
            <person name="Breitling R."/>
            <person name="Takano E."/>
        </authorList>
    </citation>
    <scope>NUCLEOTIDE SEQUENCE [LARGE SCALE GENOMIC DNA]</scope>
    <source>
        <strain evidence="7">ATCC 27064 / DSM 738 / JCM 4710 / NBRC 13307 / NCIMB 12785 / NRRL 3585 / VKM Ac-602</strain>
    </source>
</reference>
<evidence type="ECO:0000313" key="6">
    <source>
        <dbReference type="EMBL" id="EFG07891.1"/>
    </source>
</evidence>
<keyword evidence="6" id="KW-0808">Transferase</keyword>
<dbReference type="InterPro" id="IPR036775">
    <property type="entry name" value="DNA_pol_Y-fam_lit_finger_sf"/>
</dbReference>
<dbReference type="Pfam" id="PF11799">
    <property type="entry name" value="IMS_C"/>
    <property type="match status" value="1"/>
</dbReference>
<comment type="function">
    <text evidence="3">Poorly processive, error-prone DNA polymerase involved in untargeted mutagenesis. Copies undamaged DNA at stalled replication forks, which arise in vivo from mismatched or misaligned primer ends. These misaligned primers can be extended by PolIV. Exhibits no 3'-5' exonuclease (proofreading) activity. May be involved in translesional synthesis, in conjunction with the beta clamp from PolIII.</text>
</comment>
<organism evidence="6 7">
    <name type="scientific">Streptomyces clavuligerus</name>
    <dbReference type="NCBI Taxonomy" id="1901"/>
    <lineage>
        <taxon>Bacteria</taxon>
        <taxon>Bacillati</taxon>
        <taxon>Actinomycetota</taxon>
        <taxon>Actinomycetes</taxon>
        <taxon>Kitasatosporales</taxon>
        <taxon>Streptomycetaceae</taxon>
        <taxon>Streptomyces</taxon>
    </lineage>
</organism>
<dbReference type="InterPro" id="IPR043502">
    <property type="entry name" value="DNA/RNA_pol_sf"/>
</dbReference>
<name>E2PVH7_STRCL</name>
<keyword evidence="6" id="KW-0548">Nucleotidyltransferase</keyword>
<dbReference type="GO" id="GO:0003887">
    <property type="term" value="F:DNA-directed DNA polymerase activity"/>
    <property type="evidence" value="ECO:0007669"/>
    <property type="project" value="UniProtKB-EC"/>
</dbReference>
<keyword evidence="7" id="KW-1185">Reference proteome</keyword>
<dbReference type="Pfam" id="PF21999">
    <property type="entry name" value="IMS_HHH_1"/>
    <property type="match status" value="1"/>
</dbReference>
<protein>
    <submittedName>
        <fullName evidence="6">DNA polymerase III alpha subunit</fullName>
        <ecNumber evidence="6">2.7.7.7</ecNumber>
    </submittedName>
</protein>
<dbReference type="Gene3D" id="3.30.1490.100">
    <property type="entry name" value="DNA polymerase, Y-family, little finger domain"/>
    <property type="match status" value="1"/>
</dbReference>
<dbReference type="KEGG" id="sclf:BB341_14445"/>
<evidence type="ECO:0000256" key="3">
    <source>
        <dbReference type="ARBA" id="ARBA00025589"/>
    </source>
</evidence>
<evidence type="ECO:0000256" key="4">
    <source>
        <dbReference type="SAM" id="MobiDB-lite"/>
    </source>
</evidence>
<comment type="similarity">
    <text evidence="1">Belongs to the DNA polymerase type-Y family.</text>
</comment>
<dbReference type="OrthoDB" id="4317601at2"/>
<dbReference type="Gene3D" id="3.30.70.270">
    <property type="match status" value="1"/>
</dbReference>
<keyword evidence="2" id="KW-0227">DNA damage</keyword>
<dbReference type="PANTHER" id="PTHR35369">
    <property type="entry name" value="BLR3025 PROTEIN-RELATED"/>
    <property type="match status" value="1"/>
</dbReference>
<evidence type="ECO:0000313" key="7">
    <source>
        <dbReference type="Proteomes" id="UP000002357"/>
    </source>
</evidence>